<dbReference type="SMART" id="SM00822">
    <property type="entry name" value="PKS_KR"/>
    <property type="match status" value="1"/>
</dbReference>
<evidence type="ECO:0000259" key="4">
    <source>
        <dbReference type="SMART" id="SM00822"/>
    </source>
</evidence>
<evidence type="ECO:0000256" key="2">
    <source>
        <dbReference type="ARBA" id="ARBA00022857"/>
    </source>
</evidence>
<dbReference type="PRINTS" id="PR00081">
    <property type="entry name" value="GDHRDH"/>
</dbReference>
<sequence>MTKLSPQTLFSLQGKTALVTGGATGIGRMAAEGLVQAGARVLIASRKADACRAVADELNAMGAEGRAEGFGGDVGSAEGLTALVDEVKTRTDSLDILMNNAGLTWGAPLDDFPYEAWKDVMAVNVAGPFELTRQLLPLLRASARAEDPARIVNVGSVMGEIPMGDGAYSYAASKSAIIHMTRILAKELAREHITANALAPGPFVSRMTAFATADPATRDKVGQSVPLGRVGRDEDIAAAMQFLCGPGGGYVTGTIIPVSGGINVMSGQNIFAAAFE</sequence>
<dbReference type="Pfam" id="PF13561">
    <property type="entry name" value="adh_short_C2"/>
    <property type="match status" value="1"/>
</dbReference>
<keyword evidence="6" id="KW-1185">Reference proteome</keyword>
<proteinExistence type="inferred from homology"/>
<organism evidence="5 6">
    <name type="scientific">Ruegeria spongiae</name>
    <dbReference type="NCBI Taxonomy" id="2942209"/>
    <lineage>
        <taxon>Bacteria</taxon>
        <taxon>Pseudomonadati</taxon>
        <taxon>Pseudomonadota</taxon>
        <taxon>Alphaproteobacteria</taxon>
        <taxon>Rhodobacterales</taxon>
        <taxon>Roseobacteraceae</taxon>
        <taxon>Ruegeria</taxon>
    </lineage>
</organism>
<evidence type="ECO:0000256" key="3">
    <source>
        <dbReference type="ARBA" id="ARBA00023002"/>
    </source>
</evidence>
<dbReference type="RefSeq" id="WP_249706083.1">
    <property type="nucleotide sequence ID" value="NZ_JAMFMB010000001.1"/>
</dbReference>
<name>A0ABT0PYV9_9RHOB</name>
<comment type="similarity">
    <text evidence="1">Belongs to the short-chain dehydrogenases/reductases (SDR) family.</text>
</comment>
<evidence type="ECO:0000256" key="1">
    <source>
        <dbReference type="ARBA" id="ARBA00006484"/>
    </source>
</evidence>
<dbReference type="PANTHER" id="PTHR43618:SF8">
    <property type="entry name" value="7ALPHA-HYDROXYSTEROID DEHYDROGENASE"/>
    <property type="match status" value="1"/>
</dbReference>
<dbReference type="PRINTS" id="PR00080">
    <property type="entry name" value="SDRFAMILY"/>
</dbReference>
<comment type="caution">
    <text evidence="5">The sequence shown here is derived from an EMBL/GenBank/DDBJ whole genome shotgun (WGS) entry which is preliminary data.</text>
</comment>
<dbReference type="InterPro" id="IPR036291">
    <property type="entry name" value="NAD(P)-bd_dom_sf"/>
</dbReference>
<evidence type="ECO:0000313" key="5">
    <source>
        <dbReference type="EMBL" id="MCL6282103.1"/>
    </source>
</evidence>
<dbReference type="PANTHER" id="PTHR43618">
    <property type="entry name" value="7-ALPHA-HYDROXYSTEROID DEHYDROGENASE"/>
    <property type="match status" value="1"/>
</dbReference>
<dbReference type="InterPro" id="IPR057326">
    <property type="entry name" value="KR_dom"/>
</dbReference>
<dbReference type="InterPro" id="IPR020904">
    <property type="entry name" value="Sc_DH/Rdtase_CS"/>
</dbReference>
<dbReference type="PROSITE" id="PS00061">
    <property type="entry name" value="ADH_SHORT"/>
    <property type="match status" value="1"/>
</dbReference>
<dbReference type="InterPro" id="IPR052178">
    <property type="entry name" value="Sec_Metab_Biosynth_SDR"/>
</dbReference>
<keyword evidence="3" id="KW-0560">Oxidoreductase</keyword>
<reference evidence="5" key="1">
    <citation type="submission" date="2022-05" db="EMBL/GenBank/DDBJ databases">
        <authorList>
            <person name="Park J.-S."/>
        </authorList>
    </citation>
    <scope>NUCLEOTIDE SEQUENCE</scope>
    <source>
        <strain evidence="5">2012CJ41-6</strain>
    </source>
</reference>
<dbReference type="Proteomes" id="UP001203880">
    <property type="component" value="Unassembled WGS sequence"/>
</dbReference>
<dbReference type="SUPFAM" id="SSF51735">
    <property type="entry name" value="NAD(P)-binding Rossmann-fold domains"/>
    <property type="match status" value="1"/>
</dbReference>
<dbReference type="EMBL" id="JAMFMB010000001">
    <property type="protein sequence ID" value="MCL6282103.1"/>
    <property type="molecule type" value="Genomic_DNA"/>
</dbReference>
<evidence type="ECO:0000313" key="6">
    <source>
        <dbReference type="Proteomes" id="UP001203880"/>
    </source>
</evidence>
<feature type="domain" description="Ketoreductase" evidence="4">
    <location>
        <begin position="15"/>
        <end position="201"/>
    </location>
</feature>
<accession>A0ABT0PYV9</accession>
<keyword evidence="2" id="KW-0521">NADP</keyword>
<dbReference type="InterPro" id="IPR002347">
    <property type="entry name" value="SDR_fam"/>
</dbReference>
<dbReference type="Gene3D" id="3.40.50.720">
    <property type="entry name" value="NAD(P)-binding Rossmann-like Domain"/>
    <property type="match status" value="1"/>
</dbReference>
<gene>
    <name evidence="5" type="ORF">M3P21_01045</name>
</gene>
<protein>
    <submittedName>
        <fullName evidence="5">SDR family oxidoreductase</fullName>
    </submittedName>
</protein>